<keyword evidence="4" id="KW-1185">Reference proteome</keyword>
<dbReference type="CDD" id="cd03801">
    <property type="entry name" value="GT4_PimA-like"/>
    <property type="match status" value="1"/>
</dbReference>
<name>A0A6B3M053_9BACT</name>
<dbReference type="Pfam" id="PF13439">
    <property type="entry name" value="Glyco_transf_4"/>
    <property type="match status" value="1"/>
</dbReference>
<keyword evidence="3" id="KW-0808">Transferase</keyword>
<dbReference type="Proteomes" id="UP000474777">
    <property type="component" value="Unassembled WGS sequence"/>
</dbReference>
<dbReference type="AlphaFoldDB" id="A0A6B3M053"/>
<feature type="domain" description="Glycosyl transferase family 1" evidence="1">
    <location>
        <begin position="193"/>
        <end position="358"/>
    </location>
</feature>
<comment type="caution">
    <text evidence="3">The sequence shown here is derived from an EMBL/GenBank/DDBJ whole genome shotgun (WGS) entry which is preliminary data.</text>
</comment>
<dbReference type="EMBL" id="JAAGWD010000007">
    <property type="protein sequence ID" value="NEM99174.1"/>
    <property type="molecule type" value="Genomic_DNA"/>
</dbReference>
<feature type="domain" description="Glycosyltransferase subfamily 4-like N-terminal" evidence="2">
    <location>
        <begin position="38"/>
        <end position="183"/>
    </location>
</feature>
<evidence type="ECO:0000313" key="3">
    <source>
        <dbReference type="EMBL" id="NEM99174.1"/>
    </source>
</evidence>
<sequence>MKINVGVCGPIDLKLLNWKLKHEDLPDTNAFPLTSYYINALLKRGFKVTGYTNAPDLKEPKVLQCGNLTICIGTVKQKPGRRFFDFEIEALHKMIEANPADIISAFWTYEYALAALKTSIPTIVNIHDVALKILLKQPDMFRFVRWIMNYKSVSKANYLVANSSYTYRQLARPEQAKAVTINNFYTSDIETISEAIPAKGNYIVSVVQGFTKRKNIHGSLQAFAKVRALFPNLEYHLVGVDMEENGPAHQYAKQLGIADGVKFIGCLGFEDVVKETAGAKILVHPSYEESFGMAILEAMVAGTAVVGGDKSGFVPELLAHGKAGLLCDITSPDAMAEQIIRLLESEQLWRETVRYAKQHARKHFSEDVVINQHLALFSRVLARELIPKYAQGAYSPMPLPDTA</sequence>
<organism evidence="3 4">
    <name type="scientific">Pontibacter burrus</name>
    <dbReference type="NCBI Taxonomy" id="2704466"/>
    <lineage>
        <taxon>Bacteria</taxon>
        <taxon>Pseudomonadati</taxon>
        <taxon>Bacteroidota</taxon>
        <taxon>Cytophagia</taxon>
        <taxon>Cytophagales</taxon>
        <taxon>Hymenobacteraceae</taxon>
        <taxon>Pontibacter</taxon>
    </lineage>
</organism>
<dbReference type="InterPro" id="IPR001296">
    <property type="entry name" value="Glyco_trans_1"/>
</dbReference>
<gene>
    <name evidence="3" type="ORF">GXP69_15855</name>
</gene>
<evidence type="ECO:0000259" key="1">
    <source>
        <dbReference type="Pfam" id="PF00534"/>
    </source>
</evidence>
<dbReference type="GO" id="GO:0016757">
    <property type="term" value="F:glycosyltransferase activity"/>
    <property type="evidence" value="ECO:0007669"/>
    <property type="project" value="InterPro"/>
</dbReference>
<accession>A0A6B3M053</accession>
<dbReference type="RefSeq" id="WP_163916101.1">
    <property type="nucleotide sequence ID" value="NZ_JAAGWD010000007.1"/>
</dbReference>
<evidence type="ECO:0000259" key="2">
    <source>
        <dbReference type="Pfam" id="PF13439"/>
    </source>
</evidence>
<dbReference type="PANTHER" id="PTHR12526:SF630">
    <property type="entry name" value="GLYCOSYLTRANSFERASE"/>
    <property type="match status" value="1"/>
</dbReference>
<dbReference type="SUPFAM" id="SSF53756">
    <property type="entry name" value="UDP-Glycosyltransferase/glycogen phosphorylase"/>
    <property type="match status" value="1"/>
</dbReference>
<evidence type="ECO:0000313" key="4">
    <source>
        <dbReference type="Proteomes" id="UP000474777"/>
    </source>
</evidence>
<dbReference type="InterPro" id="IPR028098">
    <property type="entry name" value="Glyco_trans_4-like_N"/>
</dbReference>
<dbReference type="PANTHER" id="PTHR12526">
    <property type="entry name" value="GLYCOSYLTRANSFERASE"/>
    <property type="match status" value="1"/>
</dbReference>
<protein>
    <submittedName>
        <fullName evidence="3">Glycosyltransferase family 4 protein</fullName>
    </submittedName>
</protein>
<reference evidence="3 4" key="1">
    <citation type="submission" date="2020-02" db="EMBL/GenBank/DDBJ databases">
        <authorList>
            <person name="Kim M.K."/>
        </authorList>
    </citation>
    <scope>NUCLEOTIDE SEQUENCE [LARGE SCALE GENOMIC DNA]</scope>
    <source>
        <strain evidence="3 4">BT327</strain>
    </source>
</reference>
<dbReference type="Gene3D" id="3.40.50.2000">
    <property type="entry name" value="Glycogen Phosphorylase B"/>
    <property type="match status" value="2"/>
</dbReference>
<dbReference type="Pfam" id="PF00534">
    <property type="entry name" value="Glycos_transf_1"/>
    <property type="match status" value="1"/>
</dbReference>
<proteinExistence type="predicted"/>